<dbReference type="EMBL" id="CP017555">
    <property type="protein sequence ID" value="AOW02945.1"/>
    <property type="molecule type" value="Genomic_DNA"/>
</dbReference>
<evidence type="ECO:0000313" key="3">
    <source>
        <dbReference type="Proteomes" id="UP000182444"/>
    </source>
</evidence>
<dbReference type="GeneID" id="94583056"/>
<evidence type="ECO:0000256" key="1">
    <source>
        <dbReference type="SAM" id="Phobius"/>
    </source>
</evidence>
<keyword evidence="1" id="KW-0472">Membrane</keyword>
<reference evidence="2 3" key="1">
    <citation type="journal article" date="2016" name="PLoS ONE">
        <title>Sequence Assembly of Yarrowia lipolytica Strain W29/CLIB89 Shows Transposable Element Diversity.</title>
        <authorList>
            <person name="Magnan C."/>
            <person name="Yu J."/>
            <person name="Chang I."/>
            <person name="Jahn E."/>
            <person name="Kanomata Y."/>
            <person name="Wu J."/>
            <person name="Zeller M."/>
            <person name="Oakes M."/>
            <person name="Baldi P."/>
            <person name="Sandmeyer S."/>
        </authorList>
    </citation>
    <scope>NUCLEOTIDE SEQUENCE [LARGE SCALE GENOMIC DNA]</scope>
    <source>
        <strain evidence="3">CLIB89(W29)</strain>
    </source>
</reference>
<protein>
    <submittedName>
        <fullName evidence="2">Uncharacterized protein</fullName>
    </submittedName>
</protein>
<dbReference type="Proteomes" id="UP000182444">
    <property type="component" value="Chromosome 1C"/>
</dbReference>
<feature type="transmembrane region" description="Helical" evidence="1">
    <location>
        <begin position="61"/>
        <end position="79"/>
    </location>
</feature>
<evidence type="ECO:0000313" key="2">
    <source>
        <dbReference type="EMBL" id="AOW02945.1"/>
    </source>
</evidence>
<keyword evidence="1" id="KW-1133">Transmembrane helix</keyword>
<accession>A0A1D8NBC9</accession>
<proteinExistence type="predicted"/>
<gene>
    <name evidence="2" type="ORF">YALI1_C22878g</name>
</gene>
<keyword evidence="1" id="KW-0812">Transmembrane</keyword>
<dbReference type="VEuPathDB" id="FungiDB:YALI1_C22878g"/>
<organism evidence="2 3">
    <name type="scientific">Yarrowia lipolytica</name>
    <name type="common">Candida lipolytica</name>
    <dbReference type="NCBI Taxonomy" id="4952"/>
    <lineage>
        <taxon>Eukaryota</taxon>
        <taxon>Fungi</taxon>
        <taxon>Dikarya</taxon>
        <taxon>Ascomycota</taxon>
        <taxon>Saccharomycotina</taxon>
        <taxon>Dipodascomycetes</taxon>
        <taxon>Dipodascales</taxon>
        <taxon>Dipodascales incertae sedis</taxon>
        <taxon>Yarrowia</taxon>
    </lineage>
</organism>
<name>A0A1D8NBC9_YARLL</name>
<dbReference type="RefSeq" id="XP_068138527.1">
    <property type="nucleotide sequence ID" value="XM_068282426.1"/>
</dbReference>
<feature type="transmembrane region" description="Helical" evidence="1">
    <location>
        <begin position="21"/>
        <end position="41"/>
    </location>
</feature>
<feature type="transmembrane region" description="Helical" evidence="1">
    <location>
        <begin position="91"/>
        <end position="109"/>
    </location>
</feature>
<dbReference type="AlphaFoldDB" id="A0A1D8NBC9"/>
<sequence>MEIFNLFGSQVRLRSTRIHMSVVDFVFYPASQRVVIIFLGWNSRFCKSCGNQYTWSFFYKGGLFLLLVLSVSAVYQVLICPGNSQHCGFDVGLFWAVINVSVLCQIAYVEKFQLQYPGFIVLTEDISTTVGIIT</sequence>